<gene>
    <name evidence="12" type="ORF">MNBD_CHLOROFLEXI01-617</name>
</gene>
<proteinExistence type="predicted"/>
<keyword evidence="8 9" id="KW-0472">Membrane</keyword>
<dbReference type="Gene3D" id="3.40.50.300">
    <property type="entry name" value="P-loop containing nucleotide triphosphate hydrolases"/>
    <property type="match status" value="1"/>
</dbReference>
<keyword evidence="4 9" id="KW-0812">Transmembrane</keyword>
<protein>
    <submittedName>
        <fullName evidence="12">Efflux ABC transporter, permease/ATP-binding protein</fullName>
    </submittedName>
</protein>
<evidence type="ECO:0000256" key="8">
    <source>
        <dbReference type="ARBA" id="ARBA00023136"/>
    </source>
</evidence>
<dbReference type="Pfam" id="PF00005">
    <property type="entry name" value="ABC_tran"/>
    <property type="match status" value="1"/>
</dbReference>
<evidence type="ECO:0000259" key="11">
    <source>
        <dbReference type="PROSITE" id="PS50929"/>
    </source>
</evidence>
<feature type="transmembrane region" description="Helical" evidence="9">
    <location>
        <begin position="262"/>
        <end position="281"/>
    </location>
</feature>
<dbReference type="InterPro" id="IPR036640">
    <property type="entry name" value="ABC1_TM_sf"/>
</dbReference>
<dbReference type="InterPro" id="IPR003439">
    <property type="entry name" value="ABC_transporter-like_ATP-bd"/>
</dbReference>
<name>A0A3B0V9K8_9ZZZZ</name>
<evidence type="ECO:0000256" key="7">
    <source>
        <dbReference type="ARBA" id="ARBA00022989"/>
    </source>
</evidence>
<dbReference type="InterPro" id="IPR017871">
    <property type="entry name" value="ABC_transporter-like_CS"/>
</dbReference>
<keyword evidence="3" id="KW-1003">Cell membrane</keyword>
<comment type="subcellular location">
    <subcellularLocation>
        <location evidence="1">Cell membrane</location>
        <topology evidence="1">Multi-pass membrane protein</topology>
    </subcellularLocation>
</comment>
<dbReference type="GO" id="GO:0016887">
    <property type="term" value="F:ATP hydrolysis activity"/>
    <property type="evidence" value="ECO:0007669"/>
    <property type="project" value="InterPro"/>
</dbReference>
<sequence>MTEDSKISATKISLLLKSAHWAMGLAWNIHKKLLLALSGITLLHSLVPAALAFAVRELVNAAADLVNGSATGNDQILFWLSISFAITLLETLGDFAVKYFHHRLHDELNLHITSDVLTHATTLDMAHFEDVRFQDMLERTQQGVAQRFSLFISKILNIAASVVQMVSLVIILAAIEPLIILVLILIAIPYLFFQWRLAKERYQMEFGRITKQRWTRYFVMRLTGQDFVPEVKLLRLAPLLISKFRALMAEFRDHNQRVNKRIFWGSTLYATVAALGFYFTFARVALRVVSRNLTIGDVAIYGGAMARLRQALERAILATTEALEHTLYIANLQEFFALKPTLHHGLEVEGVLTECQGAVTLDEVVFTYPGSNKPTLNGISLHIEPGETVAIVGRNGVGKTTLVKLIARLYDPTSGSVLLDGTDIRELSLDSLHKEISFVFQHYGRYEATVAHNIAYGDWQNLLNDQARIEEIAHLADAHQMIEAMPQGYDTQLGRMFGQHTLSGGQWQKIAIARAFAREASLLILDEPTSNLDPRTEFRIFSNFQKLAQGRTTILISHRFSTVSMADRIMVMDKGRIIENGSHSELMARKGEYAQLYTLHQRRLERLRG</sequence>
<dbReference type="SMART" id="SM00382">
    <property type="entry name" value="AAA"/>
    <property type="match status" value="1"/>
</dbReference>
<evidence type="ECO:0000256" key="9">
    <source>
        <dbReference type="SAM" id="Phobius"/>
    </source>
</evidence>
<feature type="transmembrane region" description="Helical" evidence="9">
    <location>
        <begin position="76"/>
        <end position="97"/>
    </location>
</feature>
<evidence type="ECO:0000256" key="3">
    <source>
        <dbReference type="ARBA" id="ARBA00022475"/>
    </source>
</evidence>
<keyword evidence="5" id="KW-0547">Nucleotide-binding</keyword>
<dbReference type="GO" id="GO:0015421">
    <property type="term" value="F:ABC-type oligopeptide transporter activity"/>
    <property type="evidence" value="ECO:0007669"/>
    <property type="project" value="TreeGrafter"/>
</dbReference>
<organism evidence="12">
    <name type="scientific">hydrothermal vent metagenome</name>
    <dbReference type="NCBI Taxonomy" id="652676"/>
    <lineage>
        <taxon>unclassified sequences</taxon>
        <taxon>metagenomes</taxon>
        <taxon>ecological metagenomes</taxon>
    </lineage>
</organism>
<dbReference type="SUPFAM" id="SSF52540">
    <property type="entry name" value="P-loop containing nucleoside triphosphate hydrolases"/>
    <property type="match status" value="1"/>
</dbReference>
<dbReference type="InterPro" id="IPR003593">
    <property type="entry name" value="AAA+_ATPase"/>
</dbReference>
<evidence type="ECO:0000313" key="12">
    <source>
        <dbReference type="EMBL" id="VAW34847.1"/>
    </source>
</evidence>
<feature type="domain" description="ABC transporter" evidence="10">
    <location>
        <begin position="359"/>
        <end position="599"/>
    </location>
</feature>
<reference evidence="12" key="1">
    <citation type="submission" date="2018-06" db="EMBL/GenBank/DDBJ databases">
        <authorList>
            <person name="Zhirakovskaya E."/>
        </authorList>
    </citation>
    <scope>NUCLEOTIDE SEQUENCE</scope>
</reference>
<keyword evidence="6 12" id="KW-0067">ATP-binding</keyword>
<dbReference type="FunFam" id="3.40.50.300:FF:000221">
    <property type="entry name" value="Multidrug ABC transporter ATP-binding protein"/>
    <property type="match status" value="1"/>
</dbReference>
<keyword evidence="2" id="KW-0813">Transport</keyword>
<dbReference type="InterPro" id="IPR011527">
    <property type="entry name" value="ABC1_TM_dom"/>
</dbReference>
<dbReference type="PROSITE" id="PS50929">
    <property type="entry name" value="ABC_TM1F"/>
    <property type="match status" value="1"/>
</dbReference>
<evidence type="ECO:0000256" key="1">
    <source>
        <dbReference type="ARBA" id="ARBA00004651"/>
    </source>
</evidence>
<dbReference type="AlphaFoldDB" id="A0A3B0V9K8"/>
<dbReference type="SUPFAM" id="SSF90123">
    <property type="entry name" value="ABC transporter transmembrane region"/>
    <property type="match status" value="1"/>
</dbReference>
<evidence type="ECO:0000256" key="5">
    <source>
        <dbReference type="ARBA" id="ARBA00022741"/>
    </source>
</evidence>
<evidence type="ECO:0000259" key="10">
    <source>
        <dbReference type="PROSITE" id="PS50893"/>
    </source>
</evidence>
<evidence type="ECO:0000256" key="2">
    <source>
        <dbReference type="ARBA" id="ARBA00022448"/>
    </source>
</evidence>
<feature type="transmembrane region" description="Helical" evidence="9">
    <location>
        <begin position="179"/>
        <end position="198"/>
    </location>
</feature>
<evidence type="ECO:0000256" key="6">
    <source>
        <dbReference type="ARBA" id="ARBA00022840"/>
    </source>
</evidence>
<keyword evidence="7 9" id="KW-1133">Transmembrane helix</keyword>
<dbReference type="PANTHER" id="PTHR43394:SF1">
    <property type="entry name" value="ATP-BINDING CASSETTE SUB-FAMILY B MEMBER 10, MITOCHONDRIAL"/>
    <property type="match status" value="1"/>
</dbReference>
<dbReference type="PROSITE" id="PS50893">
    <property type="entry name" value="ABC_TRANSPORTER_2"/>
    <property type="match status" value="1"/>
</dbReference>
<feature type="domain" description="ABC transmembrane type-1" evidence="11">
    <location>
        <begin position="41"/>
        <end position="324"/>
    </location>
</feature>
<accession>A0A3B0V9K8</accession>
<evidence type="ECO:0000256" key="4">
    <source>
        <dbReference type="ARBA" id="ARBA00022692"/>
    </source>
</evidence>
<dbReference type="GO" id="GO:0005886">
    <property type="term" value="C:plasma membrane"/>
    <property type="evidence" value="ECO:0007669"/>
    <property type="project" value="UniProtKB-SubCell"/>
</dbReference>
<dbReference type="InterPro" id="IPR039421">
    <property type="entry name" value="Type_1_exporter"/>
</dbReference>
<feature type="transmembrane region" description="Helical" evidence="9">
    <location>
        <begin position="155"/>
        <end position="173"/>
    </location>
</feature>
<dbReference type="GO" id="GO:0005524">
    <property type="term" value="F:ATP binding"/>
    <property type="evidence" value="ECO:0007669"/>
    <property type="project" value="UniProtKB-KW"/>
</dbReference>
<dbReference type="InterPro" id="IPR027417">
    <property type="entry name" value="P-loop_NTPase"/>
</dbReference>
<dbReference type="PROSITE" id="PS00211">
    <property type="entry name" value="ABC_TRANSPORTER_1"/>
    <property type="match status" value="1"/>
</dbReference>
<dbReference type="PANTHER" id="PTHR43394">
    <property type="entry name" value="ATP-DEPENDENT PERMEASE MDL1, MITOCHONDRIAL"/>
    <property type="match status" value="1"/>
</dbReference>
<dbReference type="EMBL" id="UOEU01000554">
    <property type="protein sequence ID" value="VAW34847.1"/>
    <property type="molecule type" value="Genomic_DNA"/>
</dbReference>
<dbReference type="Gene3D" id="1.20.1560.10">
    <property type="entry name" value="ABC transporter type 1, transmembrane domain"/>
    <property type="match status" value="1"/>
</dbReference>